<gene>
    <name evidence="2" type="ORF">O4J56_03905</name>
</gene>
<evidence type="ECO:0000313" key="3">
    <source>
        <dbReference type="Proteomes" id="UP001527866"/>
    </source>
</evidence>
<keyword evidence="3" id="KW-1185">Reference proteome</keyword>
<name>A0ABT4TYJ8_9ACTN</name>
<accession>A0ABT4TYJ8</accession>
<dbReference type="InterPro" id="IPR024344">
    <property type="entry name" value="MDMPI_metal-binding"/>
</dbReference>
<organism evidence="2 3">
    <name type="scientific">Nocardiopsis endophytica</name>
    <dbReference type="NCBI Taxonomy" id="3018445"/>
    <lineage>
        <taxon>Bacteria</taxon>
        <taxon>Bacillati</taxon>
        <taxon>Actinomycetota</taxon>
        <taxon>Actinomycetes</taxon>
        <taxon>Streptosporangiales</taxon>
        <taxon>Nocardiopsidaceae</taxon>
        <taxon>Nocardiopsis</taxon>
    </lineage>
</organism>
<dbReference type="EMBL" id="JAQFWQ010000007">
    <property type="protein sequence ID" value="MDA2809775.1"/>
    <property type="molecule type" value="Genomic_DNA"/>
</dbReference>
<reference evidence="2 3" key="1">
    <citation type="submission" date="2023-01" db="EMBL/GenBank/DDBJ databases">
        <title>Draft genome sequence of Nocardiopsis sp. RSe5-2 isolated from halophytes.</title>
        <authorList>
            <person name="Duangmal K."/>
            <person name="Chantavorakit T."/>
        </authorList>
    </citation>
    <scope>NUCLEOTIDE SEQUENCE [LARGE SCALE GENOMIC DNA]</scope>
    <source>
        <strain evidence="2 3">RSe5-2</strain>
    </source>
</reference>
<dbReference type="NCBIfam" id="TIGR03083">
    <property type="entry name" value="maleylpyruvate isomerase family mycothiol-dependent enzyme"/>
    <property type="match status" value="1"/>
</dbReference>
<dbReference type="InterPro" id="IPR034660">
    <property type="entry name" value="DinB/YfiT-like"/>
</dbReference>
<dbReference type="InterPro" id="IPR017520">
    <property type="entry name" value="CHP03086"/>
</dbReference>
<sequence length="185" mass="18754">MIDLKPACSHLAALAGAIGDGEADLSTPCADYTVADLLDHLGVVARGFAALGRGGPGPGSEDAGGGGRGPTELGGLLAELGRAWDDPAAWQGRADAAGVGLPRQVWGRIALTEVVVHGWDLARATGRGFDPPEAAVRACLEHVADFVPKAPVPELWGPEVPVGPGAPLLDRVVAITGRDPGWTAP</sequence>
<evidence type="ECO:0000259" key="1">
    <source>
        <dbReference type="Pfam" id="PF11716"/>
    </source>
</evidence>
<dbReference type="Gene3D" id="1.20.120.450">
    <property type="entry name" value="dinb family like domain"/>
    <property type="match status" value="1"/>
</dbReference>
<protein>
    <submittedName>
        <fullName evidence="2">TIGR03086 family metal-binding protein</fullName>
    </submittedName>
</protein>
<dbReference type="Proteomes" id="UP001527866">
    <property type="component" value="Unassembled WGS sequence"/>
</dbReference>
<proteinExistence type="predicted"/>
<feature type="domain" description="Mycothiol-dependent maleylpyruvate isomerase metal-binding" evidence="1">
    <location>
        <begin position="5"/>
        <end position="122"/>
    </location>
</feature>
<dbReference type="InterPro" id="IPR017517">
    <property type="entry name" value="Maleyloyr_isom"/>
</dbReference>
<evidence type="ECO:0000313" key="2">
    <source>
        <dbReference type="EMBL" id="MDA2809775.1"/>
    </source>
</evidence>
<dbReference type="NCBIfam" id="TIGR03086">
    <property type="entry name" value="TIGR03086 family metal-binding protein"/>
    <property type="match status" value="1"/>
</dbReference>
<dbReference type="SUPFAM" id="SSF109854">
    <property type="entry name" value="DinB/YfiT-like putative metalloenzymes"/>
    <property type="match status" value="1"/>
</dbReference>
<dbReference type="RefSeq" id="WP_270683680.1">
    <property type="nucleotide sequence ID" value="NZ_JAQFWQ010000007.1"/>
</dbReference>
<comment type="caution">
    <text evidence="2">The sequence shown here is derived from an EMBL/GenBank/DDBJ whole genome shotgun (WGS) entry which is preliminary data.</text>
</comment>
<dbReference type="Pfam" id="PF11716">
    <property type="entry name" value="MDMPI_N"/>
    <property type="match status" value="1"/>
</dbReference>